<protein>
    <recommendedName>
        <fullName evidence="7">Transposase</fullName>
    </recommendedName>
</protein>
<dbReference type="InterPro" id="IPR058594">
    <property type="entry name" value="PB1-like_dom_pln"/>
</dbReference>
<gene>
    <name evidence="5" type="ORF">SLEP1_g58509</name>
</gene>
<evidence type="ECO:0000259" key="4">
    <source>
        <dbReference type="Pfam" id="PF26130"/>
    </source>
</evidence>
<feature type="region of interest" description="Disordered" evidence="1">
    <location>
        <begin position="207"/>
        <end position="338"/>
    </location>
</feature>
<reference evidence="5 6" key="1">
    <citation type="journal article" date="2021" name="Commun. Biol.">
        <title>The genome of Shorea leprosula (Dipterocarpaceae) highlights the ecological relevance of drought in aseasonal tropical rainforests.</title>
        <authorList>
            <person name="Ng K.K.S."/>
            <person name="Kobayashi M.J."/>
            <person name="Fawcett J.A."/>
            <person name="Hatakeyama M."/>
            <person name="Paape T."/>
            <person name="Ng C.H."/>
            <person name="Ang C.C."/>
            <person name="Tnah L.H."/>
            <person name="Lee C.T."/>
            <person name="Nishiyama T."/>
            <person name="Sese J."/>
            <person name="O'Brien M.J."/>
            <person name="Copetti D."/>
            <person name="Mohd Noor M.I."/>
            <person name="Ong R.C."/>
            <person name="Putra M."/>
            <person name="Sireger I.Z."/>
            <person name="Indrioko S."/>
            <person name="Kosugi Y."/>
            <person name="Izuno A."/>
            <person name="Isagi Y."/>
            <person name="Lee S.L."/>
            <person name="Shimizu K.K."/>
        </authorList>
    </citation>
    <scope>NUCLEOTIDE SEQUENCE [LARGE SCALE GENOMIC DNA]</scope>
    <source>
        <strain evidence="5">214</strain>
    </source>
</reference>
<evidence type="ECO:0000313" key="6">
    <source>
        <dbReference type="Proteomes" id="UP001054252"/>
    </source>
</evidence>
<evidence type="ECO:0000313" key="5">
    <source>
        <dbReference type="EMBL" id="GKV51891.1"/>
    </source>
</evidence>
<feature type="compositionally biased region" description="Acidic residues" evidence="1">
    <location>
        <begin position="308"/>
        <end position="325"/>
    </location>
</feature>
<name>A0AAV5MPI7_9ROSI</name>
<feature type="domain" description="MULE transposase" evidence="3">
    <location>
        <begin position="578"/>
        <end position="673"/>
    </location>
</feature>
<comment type="caution">
    <text evidence="5">The sequence shown here is derived from an EMBL/GenBank/DDBJ whole genome shotgun (WGS) entry which is preliminary data.</text>
</comment>
<dbReference type="Pfam" id="PF10551">
    <property type="entry name" value="MULE"/>
    <property type="match status" value="1"/>
</dbReference>
<keyword evidence="6" id="KW-1185">Reference proteome</keyword>
<feature type="region of interest" description="Disordered" evidence="1">
    <location>
        <begin position="1"/>
        <end position="30"/>
    </location>
</feature>
<dbReference type="PANTHER" id="PTHR31973:SF187">
    <property type="entry name" value="MUTATOR TRANSPOSASE MUDRA PROTEIN"/>
    <property type="match status" value="1"/>
</dbReference>
<dbReference type="EMBL" id="BPVZ01000560">
    <property type="protein sequence ID" value="GKV51891.1"/>
    <property type="molecule type" value="Genomic_DNA"/>
</dbReference>
<organism evidence="5 6">
    <name type="scientific">Rubroshorea leprosula</name>
    <dbReference type="NCBI Taxonomy" id="152421"/>
    <lineage>
        <taxon>Eukaryota</taxon>
        <taxon>Viridiplantae</taxon>
        <taxon>Streptophyta</taxon>
        <taxon>Embryophyta</taxon>
        <taxon>Tracheophyta</taxon>
        <taxon>Spermatophyta</taxon>
        <taxon>Magnoliopsida</taxon>
        <taxon>eudicotyledons</taxon>
        <taxon>Gunneridae</taxon>
        <taxon>Pentapetalae</taxon>
        <taxon>rosids</taxon>
        <taxon>malvids</taxon>
        <taxon>Malvales</taxon>
        <taxon>Dipterocarpaceae</taxon>
        <taxon>Rubroshorea</taxon>
    </lineage>
</organism>
<feature type="domain" description="Transposase MuDR plant" evidence="2">
    <location>
        <begin position="347"/>
        <end position="410"/>
    </location>
</feature>
<evidence type="ECO:0000256" key="1">
    <source>
        <dbReference type="SAM" id="MobiDB-lite"/>
    </source>
</evidence>
<evidence type="ECO:0000259" key="2">
    <source>
        <dbReference type="Pfam" id="PF03108"/>
    </source>
</evidence>
<dbReference type="Proteomes" id="UP001054252">
    <property type="component" value="Unassembled WGS sequence"/>
</dbReference>
<evidence type="ECO:0000259" key="3">
    <source>
        <dbReference type="Pfam" id="PF10551"/>
    </source>
</evidence>
<dbReference type="PANTHER" id="PTHR31973">
    <property type="entry name" value="POLYPROTEIN, PUTATIVE-RELATED"/>
    <property type="match status" value="1"/>
</dbReference>
<feature type="domain" description="PB1-like" evidence="4">
    <location>
        <begin position="37"/>
        <end position="135"/>
    </location>
</feature>
<feature type="compositionally biased region" description="Acidic residues" evidence="1">
    <location>
        <begin position="221"/>
        <end position="238"/>
    </location>
</feature>
<dbReference type="Pfam" id="PF03108">
    <property type="entry name" value="DBD_Tnp_Mut"/>
    <property type="match status" value="1"/>
</dbReference>
<dbReference type="InterPro" id="IPR004332">
    <property type="entry name" value="Transposase_MuDR"/>
</dbReference>
<dbReference type="InterPro" id="IPR018289">
    <property type="entry name" value="MULE_transposase_dom"/>
</dbReference>
<evidence type="ECO:0008006" key="7">
    <source>
        <dbReference type="Google" id="ProtNLM"/>
    </source>
</evidence>
<accession>A0AAV5MPI7</accession>
<proteinExistence type="predicted"/>
<feature type="compositionally biased region" description="Acidic residues" evidence="1">
    <location>
        <begin position="1"/>
        <end position="25"/>
    </location>
</feature>
<feature type="compositionally biased region" description="Basic and acidic residues" evidence="1">
    <location>
        <begin position="254"/>
        <end position="268"/>
    </location>
</feature>
<dbReference type="Pfam" id="PF26130">
    <property type="entry name" value="PB1-like"/>
    <property type="match status" value="1"/>
</dbReference>
<sequence length="725" mass="82881">MDPNDPEIVDVDLEPSEEILEDEGEHDSGNEAETKFVPIFIHLGGRFIQGAGNSISYVDGECDDWIINRDKFTLFELYTKIGIARYDADMVDQIWYLEPRKTITDGLKPIRNDHDIRDVLGVLKVEKKVHIYVSHVPNFAEIIPILPLPAPSDKGMVADNLVEVEGRVENDHVDVEGRVEDASHAVDVEGRVEDASHAVDVEGRVEDAGHAVEVEGRVEDVGNDGNEDNEHSEDEDDFLPYISELSDNEDEETVEARKKMKSLHEATSRSKNARKGVKYGRNQPSTRTSHEIPSSSTGHNDLGLEDSLSSDEDISYISTSEEDGSEVEHARRRKSKHKVFRGTDDGNVQIELGMVFLNKAEFKKAVDKLSIMQMRQIKWVKNDKKRHRAICNERHCDWKILLAWDKPTETWMVKTFNSKAICNERHCDWKILLAWDKPTETWMVKTFNSEHTCEWGLTNRRCNSTFAMNHLLKTKGFTAVYLKSDDIFTEIWDELNVELTQVQCRIIKRRLRKTFEGDHSLEYNKLFDYAAELRKRDPGATVSIYAPRPLPELNPIFLRMYVCFSAMKKGFIAGCRRVIGLDGAFLKGPHKGELLTAVGRDANDQMYPIAWGIVEVEKEESWLWFLEELKYDLQIGDGDCYAIISNQQKGLINVVAALFPNAEHKHCARHRYANFKKKHKGKELQALFWRCVKALNEAEFNAALTELGKLKPATRDDIMNVDPKH</sequence>
<dbReference type="AlphaFoldDB" id="A0AAV5MPI7"/>
<feature type="compositionally biased region" description="Basic and acidic residues" evidence="1">
    <location>
        <begin position="207"/>
        <end position="220"/>
    </location>
</feature>
<feature type="compositionally biased region" description="Polar residues" evidence="1">
    <location>
        <begin position="282"/>
        <end position="299"/>
    </location>
</feature>